<gene>
    <name evidence="2" type="ORF">F8144_28520</name>
</gene>
<evidence type="ECO:0000313" key="2">
    <source>
        <dbReference type="EMBL" id="KAB1984193.1"/>
    </source>
</evidence>
<evidence type="ECO:0000256" key="1">
    <source>
        <dbReference type="SAM" id="MobiDB-lite"/>
    </source>
</evidence>
<name>A0A7J5D9U2_9ACTN</name>
<accession>A0A7J5D9U2</accession>
<dbReference type="RefSeq" id="WP_151472367.1">
    <property type="nucleotide sequence ID" value="NZ_WBKG01000028.1"/>
</dbReference>
<proteinExistence type="predicted"/>
<feature type="region of interest" description="Disordered" evidence="1">
    <location>
        <begin position="1"/>
        <end position="24"/>
    </location>
</feature>
<evidence type="ECO:0000313" key="3">
    <source>
        <dbReference type="Proteomes" id="UP000442990"/>
    </source>
</evidence>
<dbReference type="InterPro" id="IPR015943">
    <property type="entry name" value="WD40/YVTN_repeat-like_dom_sf"/>
</dbReference>
<dbReference type="Proteomes" id="UP000442990">
    <property type="component" value="Unassembled WGS sequence"/>
</dbReference>
<comment type="caution">
    <text evidence="2">The sequence shown here is derived from an EMBL/GenBank/DDBJ whole genome shotgun (WGS) entry which is preliminary data.</text>
</comment>
<organism evidence="2 3">
    <name type="scientific">Streptomyces triticiradicis</name>
    <dbReference type="NCBI Taxonomy" id="2651189"/>
    <lineage>
        <taxon>Bacteria</taxon>
        <taxon>Bacillati</taxon>
        <taxon>Actinomycetota</taxon>
        <taxon>Actinomycetes</taxon>
        <taxon>Kitasatosporales</taxon>
        <taxon>Streptomycetaceae</taxon>
        <taxon>Streptomyces</taxon>
    </lineage>
</organism>
<dbReference type="SUPFAM" id="SSF50974">
    <property type="entry name" value="Nitrous oxide reductase, N-terminal domain"/>
    <property type="match status" value="1"/>
</dbReference>
<dbReference type="InterPro" id="IPR011045">
    <property type="entry name" value="N2O_reductase_N"/>
</dbReference>
<protein>
    <submittedName>
        <fullName evidence="2">Uncharacterized protein</fullName>
    </submittedName>
</protein>
<dbReference type="AlphaFoldDB" id="A0A7J5D9U2"/>
<dbReference type="EMBL" id="WBKG01000028">
    <property type="protein sequence ID" value="KAB1984193.1"/>
    <property type="molecule type" value="Genomic_DNA"/>
</dbReference>
<reference evidence="2 3" key="1">
    <citation type="submission" date="2019-09" db="EMBL/GenBank/DDBJ databases">
        <title>Isolation and identification of active actinomycetes.</title>
        <authorList>
            <person name="Yu Z."/>
            <person name="Han C."/>
            <person name="Yu B."/>
        </authorList>
    </citation>
    <scope>NUCLEOTIDE SEQUENCE [LARGE SCALE GENOMIC DNA]</scope>
    <source>
        <strain evidence="2 3">NEAU-H2</strain>
    </source>
</reference>
<dbReference type="Gene3D" id="2.130.10.10">
    <property type="entry name" value="YVTN repeat-like/Quinoprotein amine dehydrogenase"/>
    <property type="match status" value="1"/>
</dbReference>
<keyword evidence="3" id="KW-1185">Reference proteome</keyword>
<sequence length="97" mass="10296">MASSSSRTPVHIDLDTGSSTRSHFGRAPCGLALSPDGARVHLTLALEDSALVTDHFAMENFTEIHGITFPTGVAVTPDESFLCATNYFADSVTVIEL</sequence>